<dbReference type="PANTHER" id="PTHR42760:SF115">
    <property type="entry name" value="3-OXOACYL-[ACYL-CARRIER-PROTEIN] REDUCTASE FABG"/>
    <property type="match status" value="1"/>
</dbReference>
<proteinExistence type="inferred from homology"/>
<dbReference type="RefSeq" id="WP_109708260.1">
    <property type="nucleotide sequence ID" value="NZ_QGDS01000001.1"/>
</dbReference>
<dbReference type="GO" id="GO:0005975">
    <property type="term" value="P:carbohydrate metabolic process"/>
    <property type="evidence" value="ECO:0007669"/>
    <property type="project" value="UniProtKB-ARBA"/>
</dbReference>
<dbReference type="Pfam" id="PF13561">
    <property type="entry name" value="adh_short_C2"/>
    <property type="match status" value="1"/>
</dbReference>
<name>A0A316APA6_9FIRM</name>
<evidence type="ECO:0000256" key="2">
    <source>
        <dbReference type="ARBA" id="ARBA00023002"/>
    </source>
</evidence>
<dbReference type="Proteomes" id="UP000254051">
    <property type="component" value="Unassembled WGS sequence"/>
</dbReference>
<protein>
    <submittedName>
        <fullName evidence="3">NAD(P)-dependent dehydrogenase, short-chain alcohol dehydrogenase family</fullName>
    </submittedName>
</protein>
<dbReference type="SUPFAM" id="SSF51735">
    <property type="entry name" value="NAD(P)-binding Rossmann-fold domains"/>
    <property type="match status" value="1"/>
</dbReference>
<dbReference type="EMBL" id="UHJJ01000001">
    <property type="protein sequence ID" value="SUQ12195.1"/>
    <property type="molecule type" value="Genomic_DNA"/>
</dbReference>
<dbReference type="Gene3D" id="3.40.50.720">
    <property type="entry name" value="NAD(P)-binding Rossmann-like Domain"/>
    <property type="match status" value="1"/>
</dbReference>
<dbReference type="GO" id="GO:0016616">
    <property type="term" value="F:oxidoreductase activity, acting on the CH-OH group of donors, NAD or NADP as acceptor"/>
    <property type="evidence" value="ECO:0007669"/>
    <property type="project" value="TreeGrafter"/>
</dbReference>
<dbReference type="PANTHER" id="PTHR42760">
    <property type="entry name" value="SHORT-CHAIN DEHYDROGENASES/REDUCTASES FAMILY MEMBER"/>
    <property type="match status" value="1"/>
</dbReference>
<comment type="similarity">
    <text evidence="1">Belongs to the short-chain dehydrogenases/reductases (SDR) family.</text>
</comment>
<organism evidence="3 4">
    <name type="scientific">Faecalicatena contorta</name>
    <dbReference type="NCBI Taxonomy" id="39482"/>
    <lineage>
        <taxon>Bacteria</taxon>
        <taxon>Bacillati</taxon>
        <taxon>Bacillota</taxon>
        <taxon>Clostridia</taxon>
        <taxon>Lachnospirales</taxon>
        <taxon>Lachnospiraceae</taxon>
        <taxon>Faecalicatena</taxon>
    </lineage>
</organism>
<dbReference type="InterPro" id="IPR020904">
    <property type="entry name" value="Sc_DH/Rdtase_CS"/>
</dbReference>
<dbReference type="PROSITE" id="PS00061">
    <property type="entry name" value="ADH_SHORT"/>
    <property type="match status" value="1"/>
</dbReference>
<evidence type="ECO:0000313" key="4">
    <source>
        <dbReference type="Proteomes" id="UP000254051"/>
    </source>
</evidence>
<accession>A0A316APA6</accession>
<dbReference type="FunFam" id="3.40.50.720:FF:000240">
    <property type="entry name" value="SDR family oxidoreductase"/>
    <property type="match status" value="1"/>
</dbReference>
<dbReference type="InterPro" id="IPR002347">
    <property type="entry name" value="SDR_fam"/>
</dbReference>
<dbReference type="PRINTS" id="PR00081">
    <property type="entry name" value="GDHRDH"/>
</dbReference>
<keyword evidence="4" id="KW-1185">Reference proteome</keyword>
<gene>
    <name evidence="3" type="ORF">SAMN05216529_10184</name>
</gene>
<evidence type="ECO:0000313" key="3">
    <source>
        <dbReference type="EMBL" id="SUQ12195.1"/>
    </source>
</evidence>
<dbReference type="NCBIfam" id="NF005559">
    <property type="entry name" value="PRK07231.1"/>
    <property type="match status" value="1"/>
</dbReference>
<keyword evidence="2" id="KW-0560">Oxidoreductase</keyword>
<dbReference type="PRINTS" id="PR00080">
    <property type="entry name" value="SDRFAMILY"/>
</dbReference>
<reference evidence="4" key="1">
    <citation type="submission" date="2017-07" db="EMBL/GenBank/DDBJ databases">
        <authorList>
            <person name="Varghese N."/>
            <person name="Submissions S."/>
        </authorList>
    </citation>
    <scope>NUCLEOTIDE SEQUENCE [LARGE SCALE GENOMIC DNA]</scope>
    <source>
        <strain evidence="4">NLAE-zl-C134</strain>
    </source>
</reference>
<evidence type="ECO:0000256" key="1">
    <source>
        <dbReference type="ARBA" id="ARBA00006484"/>
    </source>
</evidence>
<dbReference type="AlphaFoldDB" id="A0A316APA6"/>
<sequence length="259" mass="28451">MHVLDLFRLDQKLAVVTGGAQGLGKAMAEAMADCGADIAVLDLNVDKAAETAKYIENKYNVKARAFQVNVADADTCYEVVEEICKEWGHIDVLLNNAGICINEAAENVPLENWHKVIDINMNGVWYMSQAVGKIMIKQNHGNIINISSMSGFIVNDPQGQVSYNTSKAGVSHMTKSLAAEWVKYGIRVNSIAPGYMDTDLVHKTYEEDGVWARRWNSLTPMKRPGKPEELGPLVVYLASDASTYMTGSVVLCDGGYTIW</sequence>
<dbReference type="OrthoDB" id="9803333at2"/>
<dbReference type="InterPro" id="IPR036291">
    <property type="entry name" value="NAD(P)-bd_dom_sf"/>
</dbReference>